<keyword evidence="1" id="KW-1133">Transmembrane helix</keyword>
<reference evidence="2" key="1">
    <citation type="submission" date="2017-05" db="UniProtKB">
        <authorList>
            <consortium name="EnsemblMetazoa"/>
        </authorList>
    </citation>
    <scope>IDENTIFICATION</scope>
</reference>
<feature type="transmembrane region" description="Helical" evidence="1">
    <location>
        <begin position="37"/>
        <end position="55"/>
    </location>
</feature>
<dbReference type="AlphaFoldDB" id="A0A1X7VIC6"/>
<keyword evidence="1" id="KW-0472">Membrane</keyword>
<evidence type="ECO:0000313" key="2">
    <source>
        <dbReference type="EnsemblMetazoa" id="Aqu2.1.39801_001"/>
    </source>
</evidence>
<accession>A0A1X7VIC6</accession>
<dbReference type="InParanoid" id="A0A1X7VIC6"/>
<proteinExistence type="predicted"/>
<name>A0A1X7VIC6_AMPQE</name>
<evidence type="ECO:0000256" key="1">
    <source>
        <dbReference type="SAM" id="Phobius"/>
    </source>
</evidence>
<protein>
    <submittedName>
        <fullName evidence="2">Uncharacterized protein</fullName>
    </submittedName>
</protein>
<organism evidence="2">
    <name type="scientific">Amphimedon queenslandica</name>
    <name type="common">Sponge</name>
    <dbReference type="NCBI Taxonomy" id="400682"/>
    <lineage>
        <taxon>Eukaryota</taxon>
        <taxon>Metazoa</taxon>
        <taxon>Porifera</taxon>
        <taxon>Demospongiae</taxon>
        <taxon>Heteroscleromorpha</taxon>
        <taxon>Haplosclerida</taxon>
        <taxon>Niphatidae</taxon>
        <taxon>Amphimedon</taxon>
    </lineage>
</organism>
<dbReference type="EnsemblMetazoa" id="Aqu2.1.39801_001">
    <property type="protein sequence ID" value="Aqu2.1.39801_001"/>
    <property type="gene ID" value="Aqu2.1.39801"/>
</dbReference>
<sequence length="56" mass="6393">MCPINNDTCLDILSVPNGVIFCCEFVEVTYSPSKMGYIHHGTLLVFKYLLLLYLCF</sequence>
<keyword evidence="1" id="KW-0812">Transmembrane</keyword>